<dbReference type="EMBL" id="CAJQZC010000020">
    <property type="protein sequence ID" value="CAG4927853.1"/>
    <property type="molecule type" value="Genomic_DNA"/>
</dbReference>
<organism evidence="1 2">
    <name type="scientific">Paraburkholderia saeva</name>
    <dbReference type="NCBI Taxonomy" id="2777537"/>
    <lineage>
        <taxon>Bacteria</taxon>
        <taxon>Pseudomonadati</taxon>
        <taxon>Pseudomonadota</taxon>
        <taxon>Betaproteobacteria</taxon>
        <taxon>Burkholderiales</taxon>
        <taxon>Burkholderiaceae</taxon>
        <taxon>Paraburkholderia</taxon>
    </lineage>
</organism>
<reference evidence="1" key="1">
    <citation type="submission" date="2021-04" db="EMBL/GenBank/DDBJ databases">
        <authorList>
            <person name="Vanwijnsberghe S."/>
        </authorList>
    </citation>
    <scope>NUCLEOTIDE SEQUENCE</scope>
    <source>
        <strain evidence="1">LMG 31841</strain>
    </source>
</reference>
<proteinExistence type="predicted"/>
<dbReference type="RefSeq" id="WP_228883926.1">
    <property type="nucleotide sequence ID" value="NZ_CAJQYX010000017.1"/>
</dbReference>
<gene>
    <name evidence="1" type="ORF">LMG31841_05743</name>
</gene>
<evidence type="ECO:0000313" key="2">
    <source>
        <dbReference type="Proteomes" id="UP000789704"/>
    </source>
</evidence>
<dbReference type="Proteomes" id="UP000789704">
    <property type="component" value="Unassembled WGS sequence"/>
</dbReference>
<evidence type="ECO:0000313" key="1">
    <source>
        <dbReference type="EMBL" id="CAG4927853.1"/>
    </source>
</evidence>
<keyword evidence="2" id="KW-1185">Reference proteome</keyword>
<protein>
    <submittedName>
        <fullName evidence="1">Uncharacterized protein</fullName>
    </submittedName>
</protein>
<comment type="caution">
    <text evidence="1">The sequence shown here is derived from an EMBL/GenBank/DDBJ whole genome shotgun (WGS) entry which is preliminary data.</text>
</comment>
<dbReference type="AlphaFoldDB" id="A0A9N8X576"/>
<accession>A0A9N8X576</accession>
<name>A0A9N8X576_9BURK</name>
<sequence length="147" mass="16396">MKTDRAVNALRHAGVRVHREPPGQPMASQILNDLAFSAFQPGEAQTRTPTARPPRRYTDDALASMVDMSSTISCECPRHITELVLQRSAFEQYSDECVSRIPADAALHRYPGEVANGARAMFELALERIAREEKWTIPSSTNVRTDD</sequence>